<feature type="transmembrane region" description="Helical" evidence="1">
    <location>
        <begin position="203"/>
        <end position="225"/>
    </location>
</feature>
<keyword evidence="1" id="KW-1133">Transmembrane helix</keyword>
<sequence>MDPLTLFALANGAVAAVKKGCQLYKDIKGAAGEVKEVLKDLDDQFHANHPPDKPATVTQRNAYIEEKNRVIELNKRGGETAGIYQELATYLGDFFDNMNKCIAVIDEEERKNREEIYEGEQSLGRRALQLVIMKKQLEQMQTELREMLVYQAPPELGALWTDVSEMMKKLGKEQKVLITNKMRAEEVIAKRRRAKMKLLRDEALIGVAILTVLLAFASTIIWVAYDRMQKYPQYGTALIPRDPTKRVDKYIYIGR</sequence>
<protein>
    <submittedName>
        <fullName evidence="2">Uncharacterized protein</fullName>
    </submittedName>
</protein>
<organism evidence="2">
    <name type="scientific">uncultured Caudovirales phage</name>
    <dbReference type="NCBI Taxonomy" id="2100421"/>
    <lineage>
        <taxon>Viruses</taxon>
        <taxon>Duplodnaviria</taxon>
        <taxon>Heunggongvirae</taxon>
        <taxon>Uroviricota</taxon>
        <taxon>Caudoviricetes</taxon>
        <taxon>Peduoviridae</taxon>
        <taxon>Maltschvirus</taxon>
        <taxon>Maltschvirus maltsch</taxon>
    </lineage>
</organism>
<gene>
    <name evidence="2" type="ORF">UFOVP218_143</name>
</gene>
<name>A0A6J7WLT1_9CAUD</name>
<keyword evidence="1" id="KW-0472">Membrane</keyword>
<proteinExistence type="predicted"/>
<keyword evidence="1" id="KW-0812">Transmembrane</keyword>
<evidence type="ECO:0000256" key="1">
    <source>
        <dbReference type="SAM" id="Phobius"/>
    </source>
</evidence>
<evidence type="ECO:0000313" key="2">
    <source>
        <dbReference type="EMBL" id="CAB5218776.1"/>
    </source>
</evidence>
<reference evidence="2" key="1">
    <citation type="submission" date="2020-05" db="EMBL/GenBank/DDBJ databases">
        <authorList>
            <person name="Chiriac C."/>
            <person name="Salcher M."/>
            <person name="Ghai R."/>
            <person name="Kavagutti S V."/>
        </authorList>
    </citation>
    <scope>NUCLEOTIDE SEQUENCE</scope>
</reference>
<dbReference type="EMBL" id="LR798261">
    <property type="protein sequence ID" value="CAB5218776.1"/>
    <property type="molecule type" value="Genomic_DNA"/>
</dbReference>
<accession>A0A6J7WLT1</accession>